<dbReference type="EMBL" id="FN869859">
    <property type="protein sequence ID" value="CCC82318.1"/>
    <property type="molecule type" value="Genomic_DNA"/>
</dbReference>
<dbReference type="HOGENOM" id="CLU_1493054_0_0_2"/>
<dbReference type="KEGG" id="ttn:TTX_1697"/>
<evidence type="ECO:0000313" key="2">
    <source>
        <dbReference type="Proteomes" id="UP000002654"/>
    </source>
</evidence>
<keyword evidence="2" id="KW-1185">Reference proteome</keyword>
<dbReference type="eggNOG" id="arCOG05439">
    <property type="taxonomic scope" value="Archaea"/>
</dbReference>
<proteinExistence type="predicted"/>
<protein>
    <submittedName>
        <fullName evidence="1">Uncharacterized protein</fullName>
    </submittedName>
</protein>
<dbReference type="Proteomes" id="UP000002654">
    <property type="component" value="Chromosome"/>
</dbReference>
<gene>
    <name evidence="1" type="ordered locus">TTX_1697</name>
</gene>
<dbReference type="AlphaFoldDB" id="G4RL73"/>
<organism evidence="1 2">
    <name type="scientific">Thermoproteus tenax (strain ATCC 35583 / DSM 2078 / JCM 9277 / NBRC 100435 / Kra 1)</name>
    <dbReference type="NCBI Taxonomy" id="768679"/>
    <lineage>
        <taxon>Archaea</taxon>
        <taxon>Thermoproteota</taxon>
        <taxon>Thermoprotei</taxon>
        <taxon>Thermoproteales</taxon>
        <taxon>Thermoproteaceae</taxon>
        <taxon>Thermoproteus</taxon>
    </lineage>
</organism>
<sequence>MSMCPSCGFAMPGLDICGLTNTCVECARRALRNICETCPDKASCDIALEGLKFVKSLEPHLDVYVDVSRRVIEKAERYGRARIATAFMKSTMGLINAARGSDPSSAFPTWVKLTLRASAVAKLIRTPYVISEDFYSEFKALCREFGCSGLEVPLSNLLVALISLSLIEKQEDPSAYFNYA</sequence>
<dbReference type="PaxDb" id="768679-TTX_1697"/>
<dbReference type="STRING" id="768679.TTX_1697"/>
<accession>G4RL73</accession>
<evidence type="ECO:0000313" key="1">
    <source>
        <dbReference type="EMBL" id="CCC82318.1"/>
    </source>
</evidence>
<reference evidence="1 2" key="1">
    <citation type="journal article" date="2011" name="PLoS ONE">
        <title>The complete genome sequence of Thermoproteus tenax: a physiologically versatile member of the Crenarchaeota.</title>
        <authorList>
            <person name="Siebers B."/>
            <person name="Zaparty M."/>
            <person name="Raddatz G."/>
            <person name="Tjaden B."/>
            <person name="Albers S.V."/>
            <person name="Bell S.D."/>
            <person name="Blombach F."/>
            <person name="Kletzin A."/>
            <person name="Kyrpides N."/>
            <person name="Lanz C."/>
            <person name="Plagens A."/>
            <person name="Rampp M."/>
            <person name="Rosinus A."/>
            <person name="von Jan M."/>
            <person name="Makarova K.S."/>
            <person name="Klenk H.P."/>
            <person name="Schuster S.C."/>
            <person name="Hensel R."/>
        </authorList>
    </citation>
    <scope>NUCLEOTIDE SEQUENCE [LARGE SCALE GENOMIC DNA]</scope>
    <source>
        <strain evidence="2">ATCC 35583 / DSM 2078 / JCM 9277 / NBRC 100435 / Kra 1</strain>
    </source>
</reference>
<dbReference type="PATRIC" id="fig|768679.9.peg.1717"/>
<name>G4RL73_THETK</name>